<proteinExistence type="predicted"/>
<evidence type="ECO:0000313" key="2">
    <source>
        <dbReference type="Proteomes" id="UP000616151"/>
    </source>
</evidence>
<organism evidence="1 2">
    <name type="scientific">Taklimakanibacter albus</name>
    <dbReference type="NCBI Taxonomy" id="2800327"/>
    <lineage>
        <taxon>Bacteria</taxon>
        <taxon>Pseudomonadati</taxon>
        <taxon>Pseudomonadota</taxon>
        <taxon>Alphaproteobacteria</taxon>
        <taxon>Hyphomicrobiales</taxon>
        <taxon>Aestuariivirgaceae</taxon>
        <taxon>Taklimakanibacter</taxon>
    </lineage>
</organism>
<dbReference type="EMBL" id="JAENHL010000007">
    <property type="protein sequence ID" value="MBK1868083.1"/>
    <property type="molecule type" value="Genomic_DNA"/>
</dbReference>
<evidence type="ECO:0000313" key="1">
    <source>
        <dbReference type="EMBL" id="MBK1868083.1"/>
    </source>
</evidence>
<accession>A0ACC5R694</accession>
<name>A0ACC5R694_9HYPH</name>
<comment type="caution">
    <text evidence="1">The sequence shown here is derived from an EMBL/GenBank/DDBJ whole genome shotgun (WGS) entry which is preliminary data.</text>
</comment>
<dbReference type="Proteomes" id="UP000616151">
    <property type="component" value="Unassembled WGS sequence"/>
</dbReference>
<sequence length="846" mass="86638">MSREPQIQKFKITGMDCASCARKIEVAVGRVKGASDVKVGVTSETLTVTLAEALHAAEVTATVKSLGYGIAPVGGSAVAPAAKPAHQDDHDHSSCGGHHHDHAPVAKEPLVQKFKISGMDCASCARKIEVAVARIDGASDVKVGLTSETLTVTLATLERAADVTATVKSLGYSVAPLGASAAPAAKAPDTHDHDHGSCNGHAHDHDHGQPAVAAVAAAASPDDHAKPVDVSWWQSAKGRLVLISGALIAAAYAATQVIPEASYYVFLAACAAGAIPVVKRAFMAARYGSVFTIEMLMTIAVIGAIVIGATEEAALVVFLFAVGELLEGVAAGRARSGIKALANIAPKTAMVETRNGLVEMPIAQIAIGSIVVVRPGDRVPADGTVISGTSSLDESALTGESVPRVKEPGDTVLAGSINTEAMLRCRVEKPAEDTLIARVVRLVEEAADAKAPTERFIDTFSRYYMPAICAVAILVAILPPLVWGQDWSTWIYRALALLLIGCPCALVISTPAAIASALAAGARRGLLVKGGGVLEAIGKVKAIAFDKTGTLTEGKPKVTDIVPLADLDEAGVLKLAAAAESSSSHPLAAAIVAEAKARKIAFTPASHSEALPGKGLNATVDGQIVTIGAPARLGVTSVDVLTRARNLEAEGKSVSVVQSGGKVLGLIALRDEPRADAVAGLKDVASLGIRTVMLTGDNRANAEAIGKTLGMEVNAELLPEDKLAFIKKLAAEGGVAKVGDGINDAPALAAATVGIAMGSGTDVALEAADAAVLNNRVSDVAALVRLSRRTLSIIRENVTIALGLKAVFLVTTVMGTTGLWIAILADTGATVLVTANALRLLRSRSL</sequence>
<gene>
    <name evidence="1" type="primary">cadA</name>
    <name evidence="1" type="ORF">JHL16_17125</name>
</gene>
<reference evidence="1" key="1">
    <citation type="submission" date="2021-01" db="EMBL/GenBank/DDBJ databases">
        <authorList>
            <person name="Sun Q."/>
        </authorList>
    </citation>
    <scope>NUCLEOTIDE SEQUENCE</scope>
    <source>
        <strain evidence="1">YIM B02566</strain>
    </source>
</reference>
<protein>
    <submittedName>
        <fullName evidence="1">Cadmium-translocating P-type ATPase</fullName>
    </submittedName>
</protein>
<keyword evidence="2" id="KW-1185">Reference proteome</keyword>